<feature type="transmembrane region" description="Helical" evidence="7">
    <location>
        <begin position="244"/>
        <end position="267"/>
    </location>
</feature>
<protein>
    <recommendedName>
        <fullName evidence="8">ABC transmembrane type-1 domain-containing protein</fullName>
    </recommendedName>
</protein>
<evidence type="ECO:0000256" key="1">
    <source>
        <dbReference type="ARBA" id="ARBA00022692"/>
    </source>
</evidence>
<feature type="compositionally biased region" description="Polar residues" evidence="6">
    <location>
        <begin position="191"/>
        <end position="200"/>
    </location>
</feature>
<dbReference type="InterPro" id="IPR011527">
    <property type="entry name" value="ABC1_TM_dom"/>
</dbReference>
<dbReference type="InterPro" id="IPR027417">
    <property type="entry name" value="P-loop_NTPase"/>
</dbReference>
<dbReference type="PANTHER" id="PTHR48103">
    <property type="entry name" value="MIDASIN-RELATED"/>
    <property type="match status" value="1"/>
</dbReference>
<organism evidence="9 10">
    <name type="scientific">Tegillarca granosa</name>
    <name type="common">Malaysian cockle</name>
    <name type="synonym">Anadara granosa</name>
    <dbReference type="NCBI Taxonomy" id="220873"/>
    <lineage>
        <taxon>Eukaryota</taxon>
        <taxon>Metazoa</taxon>
        <taxon>Spiralia</taxon>
        <taxon>Lophotrochozoa</taxon>
        <taxon>Mollusca</taxon>
        <taxon>Bivalvia</taxon>
        <taxon>Autobranchia</taxon>
        <taxon>Pteriomorphia</taxon>
        <taxon>Arcoida</taxon>
        <taxon>Arcoidea</taxon>
        <taxon>Arcidae</taxon>
        <taxon>Tegillarca</taxon>
    </lineage>
</organism>
<evidence type="ECO:0000256" key="4">
    <source>
        <dbReference type="ARBA" id="ARBA00022989"/>
    </source>
</evidence>
<evidence type="ECO:0000256" key="7">
    <source>
        <dbReference type="SAM" id="Phobius"/>
    </source>
</evidence>
<dbReference type="InterPro" id="IPR048617">
    <property type="entry name" value="MDN1_AAA_lid_4"/>
</dbReference>
<dbReference type="Pfam" id="PF17867">
    <property type="entry name" value="AAA_lid_7"/>
    <property type="match status" value="1"/>
</dbReference>
<evidence type="ECO:0000313" key="10">
    <source>
        <dbReference type="Proteomes" id="UP001217089"/>
    </source>
</evidence>
<dbReference type="Gene3D" id="1.20.1560.10">
    <property type="entry name" value="ABC transporter type 1, transmembrane domain"/>
    <property type="match status" value="1"/>
</dbReference>
<evidence type="ECO:0000256" key="3">
    <source>
        <dbReference type="ARBA" id="ARBA00022840"/>
    </source>
</evidence>
<feature type="transmembrane region" description="Helical" evidence="7">
    <location>
        <begin position="354"/>
        <end position="373"/>
    </location>
</feature>
<feature type="transmembrane region" description="Helical" evidence="7">
    <location>
        <begin position="66"/>
        <end position="88"/>
    </location>
</feature>
<dbReference type="Pfam" id="PF17865">
    <property type="entry name" value="AAA_lid_5"/>
    <property type="match status" value="1"/>
</dbReference>
<dbReference type="InterPro" id="IPR036640">
    <property type="entry name" value="ABC1_TM_sf"/>
</dbReference>
<dbReference type="InterPro" id="IPR003593">
    <property type="entry name" value="AAA+_ATPase"/>
</dbReference>
<evidence type="ECO:0000259" key="8">
    <source>
        <dbReference type="PROSITE" id="PS50929"/>
    </source>
</evidence>
<feature type="transmembrane region" description="Helical" evidence="7">
    <location>
        <begin position="326"/>
        <end position="348"/>
    </location>
</feature>
<dbReference type="InterPro" id="IPR041190">
    <property type="entry name" value="Midasin_AAA_lid_5"/>
</dbReference>
<dbReference type="EMBL" id="JARBDR010000337">
    <property type="protein sequence ID" value="KAJ8315790.1"/>
    <property type="molecule type" value="Genomic_DNA"/>
</dbReference>
<feature type="domain" description="ABC transmembrane type-1" evidence="8">
    <location>
        <begin position="228"/>
        <end position="393"/>
    </location>
</feature>
<name>A0ABQ9FHM7_TEGGR</name>
<evidence type="ECO:0000256" key="2">
    <source>
        <dbReference type="ARBA" id="ARBA00022741"/>
    </source>
</evidence>
<reference evidence="9 10" key="1">
    <citation type="submission" date="2022-12" db="EMBL/GenBank/DDBJ databases">
        <title>Chromosome-level genome of Tegillarca granosa.</title>
        <authorList>
            <person name="Kim J."/>
        </authorList>
    </citation>
    <scope>NUCLEOTIDE SEQUENCE [LARGE SCALE GENOMIC DNA]</scope>
    <source>
        <strain evidence="9">Teg-2019</strain>
        <tissue evidence="9">Adductor muscle</tissue>
    </source>
</reference>
<evidence type="ECO:0000256" key="6">
    <source>
        <dbReference type="SAM" id="MobiDB-lite"/>
    </source>
</evidence>
<keyword evidence="1 7" id="KW-0812">Transmembrane</keyword>
<keyword evidence="3" id="KW-0067">ATP-binding</keyword>
<accession>A0ABQ9FHM7</accession>
<feature type="transmembrane region" description="Helical" evidence="7">
    <location>
        <begin position="109"/>
        <end position="130"/>
    </location>
</feature>
<dbReference type="PROSITE" id="PS50929">
    <property type="entry name" value="ABC_TM1F"/>
    <property type="match status" value="1"/>
</dbReference>
<dbReference type="Pfam" id="PF07728">
    <property type="entry name" value="AAA_5"/>
    <property type="match status" value="4"/>
</dbReference>
<feature type="region of interest" description="Disordered" evidence="6">
    <location>
        <begin position="191"/>
        <end position="214"/>
    </location>
</feature>
<dbReference type="Pfam" id="PF21108">
    <property type="entry name" value="MDN1_4th"/>
    <property type="match status" value="1"/>
</dbReference>
<dbReference type="Proteomes" id="UP001217089">
    <property type="component" value="Unassembled WGS sequence"/>
</dbReference>
<dbReference type="Gene3D" id="3.40.50.300">
    <property type="entry name" value="P-loop containing nucleotide triphosphate hydrolases"/>
    <property type="match status" value="4"/>
</dbReference>
<evidence type="ECO:0000256" key="5">
    <source>
        <dbReference type="ARBA" id="ARBA00023136"/>
    </source>
</evidence>
<feature type="compositionally biased region" description="Basic and acidic residues" evidence="6">
    <location>
        <begin position="203"/>
        <end position="214"/>
    </location>
</feature>
<dbReference type="SUPFAM" id="SSF90123">
    <property type="entry name" value="ABC transporter transmembrane region"/>
    <property type="match status" value="1"/>
</dbReference>
<dbReference type="InterPro" id="IPR040848">
    <property type="entry name" value="AAA_lid_7"/>
</dbReference>
<feature type="transmembrane region" description="Helical" evidence="7">
    <location>
        <begin position="28"/>
        <end position="46"/>
    </location>
</feature>
<keyword evidence="10" id="KW-1185">Reference proteome</keyword>
<comment type="caution">
    <text evidence="9">The sequence shown here is derived from an EMBL/GenBank/DDBJ whole genome shotgun (WGS) entry which is preliminary data.</text>
</comment>
<keyword evidence="2" id="KW-0547">Nucleotide-binding</keyword>
<proteinExistence type="predicted"/>
<keyword evidence="5 7" id="KW-0472">Membrane</keyword>
<evidence type="ECO:0000313" key="9">
    <source>
        <dbReference type="EMBL" id="KAJ8315790.1"/>
    </source>
</evidence>
<dbReference type="Pfam" id="PF00664">
    <property type="entry name" value="ABC_membrane"/>
    <property type="match status" value="1"/>
</dbReference>
<dbReference type="SMART" id="SM00382">
    <property type="entry name" value="AAA"/>
    <property type="match status" value="3"/>
</dbReference>
<sequence>MDEFCNGTPLWNGKSLSKSFSVCDCTDSFSLGYIAWLGLINLLPFHDLNLTWNGDSPEFTECFQNTVLVAVASGWLWITSPIYLWYLCTSKGESLPWSWKSIIKTLYDTDVLNFTVFFTYFGLTLIQFFVSCIADNPPQVYTGKTPCPILRSSFLSRITFAWETGKEAIKAQKRQRSKPERKVYVNPSVSQIQDDQSETTPLLKEKPDAKESKKDTRRPLLIAFTDADKNLEGSTEWKQEWKGFVLAAAFFSVVLLQSFFFHQLFYFSQSLGLRIRAAIISRVYRKVMISIIKILALTMDNQARKDSTVGEIVNLMSVDTEHIQEVLAYLWAIWSSPLQIIVALYLLYQTLGPSMFAGFGAMVIMIPVNGFLFSHKLKVINMNQQSDSSDLLGGFKPVDLRHIVKPFREDFENIFRGTFNQKENTTFLGHIQQCFVKQNWSTMFTLIGHTVEPALKRYQTGKISSEMYDNWVNIKKRLQQLKLQVKETENVLAFAFIEGTLVQAIRYGDWVLLDEINLAAAETLDCLSGLLESRSGSVVLTERGDVEPIIRHDNFRLFACMNPATDVGKKDLSVGIRNRFTELYVDELLETQDLKILVNDYLRGLSLTGSQLNGIVKFYTVVRDESIKHLTDGTGHRPHFSLRTLCRALKFAAPNPCGIFFLTQLDRSSHPLVENLICQHVIGKANVKAMLKQQLPMPPGGVYLKFEGYWISAGSLSPSVPDNYILTPSVRANLHDLARIVSGGQYPVLLQGETSVGKTSLVTWLGRSSGNVCVRVNNHEHTDLQEYVGSYSADSSGKLVFKEGVLVEAMRKGHWIILDELNLAPTDVLEALNRLLDDNRELFIPETQQTVKAHPKFMLFATQNPPGQYGGRKMLSRAFRNRFVELHFDEIPSNELETILHNRCHIPMSYAKRLVAVIWAERYKCMDSIQSSRFYDWDQHLADHGYMLLAGRVRKQEEAAVVQEVIQKHLKRSVNPDHLFTFNSMTSATSVDILKSVTQQSLEGFEHVVWTYNMRRLAVLIGQAIKYQEPILFVGETGCGKTTVCQMYSVLHKTKLHSINCHLHTESADFLGGLRPCRTHEKNQDGGEKLFEWVDGPLVLAMKEGSMFLVDEISLADDSVLERLNSVLEPERTLLLAEKCGGDGNQNEVEKITAGDSFRIFATMNPGGDFGKKELSPALRNRFTEIWCPQSSSRDDLIAIIEHNVKSGIHLCNQEDGTSGIGKAIMEFVDWFRNNEIGKRCVVSIRDILSWVSFINICSKTLVTEEDVQEESVCNQLDPALAFIHGACLAQQVEARILMLNTPGPVTNSYQEKYALTAPTTCVNAQRILRGLQLARPLLLEGSPGVGKTSLVSAIAKASGHELVRINLSEQTDVTDLFGADLPVEGADGGVFAWRDGPLLQALKAGHWIVLDELNLASQSVLEGLNACLDHRGEVYIPELGKTFHIQHQKTRLFACQNPLNQGGGRKGLPRSFLNRFTQHHWTWPFACQNFIYQGRGRKGLPRSFLNRIIQIQNVKRLVVYVEPLSFTDLLFIAQTMYPKIPISKLECMVRFNMEVRYSDFFILHHTGVTPLKLSLDTCIFGLYVLSSRLKFMILANSGSFNEVYLMDIKNLLNVNEIYKETMVDVLWGQRGSPWEFNLRDLFRWCDLLIENQKLKKSLTDLNPGEFVGLVYRDRMRTLTDKQKASIELQHHYIAK</sequence>
<keyword evidence="4 7" id="KW-1133">Transmembrane helix</keyword>
<dbReference type="SUPFAM" id="SSF52540">
    <property type="entry name" value="P-loop containing nucleoside triphosphate hydrolases"/>
    <property type="match status" value="4"/>
</dbReference>
<dbReference type="PANTHER" id="PTHR48103:SF2">
    <property type="entry name" value="MIDASIN"/>
    <property type="match status" value="1"/>
</dbReference>
<dbReference type="InterPro" id="IPR011704">
    <property type="entry name" value="ATPase_dyneun-rel_AAA"/>
</dbReference>
<gene>
    <name evidence="9" type="ORF">KUTeg_007940</name>
</gene>